<reference evidence="1 2" key="1">
    <citation type="submission" date="2015-10" db="EMBL/GenBank/DDBJ databases">
        <title>Complete Genome Sequence of the Pseudomonas phage YMC11/02/R656_PAE_BP.</title>
        <authorList>
            <person name="Jeon J."/>
            <person name="Yong D."/>
            <person name="Lee K."/>
        </authorList>
    </citation>
    <scope>NUCLEOTIDE SEQUENCE [LARGE SCALE GENOMIC DNA]</scope>
</reference>
<sequence>MTPEQFTYWLQGFVELNGALPNEMQWLQIKDHLKLVFEKRTPKYPAYQCPPIGIAQDFKQSVVTC</sequence>
<dbReference type="KEGG" id="vg:26516138"/>
<dbReference type="RefSeq" id="YP_009187482.1">
    <property type="nucleotide sequence ID" value="NC_028657.1"/>
</dbReference>
<organism evidence="1 2">
    <name type="scientific">Pseudomonas phage YMC11/02/R656</name>
    <dbReference type="NCBI Taxonomy" id="1755689"/>
    <lineage>
        <taxon>Viruses</taxon>
        <taxon>Duplodnaviria</taxon>
        <taxon>Heunggongvirae</taxon>
        <taxon>Uroviricota</taxon>
        <taxon>Caudoviricetes</taxon>
        <taxon>Bugaksanvirus</taxon>
        <taxon>Bugaksanvirus R656</taxon>
    </lineage>
</organism>
<accession>A0A0S2SYN9</accession>
<protein>
    <submittedName>
        <fullName evidence="1">Uncharacterized protein</fullName>
    </submittedName>
</protein>
<evidence type="ECO:0000313" key="1">
    <source>
        <dbReference type="EMBL" id="ALP47906.1"/>
    </source>
</evidence>
<dbReference type="GeneID" id="26516138"/>
<keyword evidence="2" id="KW-1185">Reference proteome</keyword>
<gene>
    <name evidence="1" type="ORF">BPPAER656_00850</name>
</gene>
<dbReference type="Proteomes" id="UP000201818">
    <property type="component" value="Segment"/>
</dbReference>
<dbReference type="EMBL" id="KT968831">
    <property type="protein sequence ID" value="ALP47906.1"/>
    <property type="molecule type" value="Genomic_DNA"/>
</dbReference>
<name>A0A0S2SYN9_9CAUD</name>
<proteinExistence type="predicted"/>
<evidence type="ECO:0000313" key="2">
    <source>
        <dbReference type="Proteomes" id="UP000201818"/>
    </source>
</evidence>